<name>A0A6N4SN15_CYTH3</name>
<sequence length="348" mass="39019">MINLKTFPYMPNTFEHLQAAHCENGVTTNLLRNVGVSKMTEPLAFGIGSGLFFIYIPLMKINGGPAIAYRTMPGLIFKRTAQSLGIDVVRKTFRSTIKAQEFLDACIKAGQPVGCQVGVYFLSYFPKEYRFHFNAHNLIVYGKEGDNYLVSDPVMETTNILSTYELERVRFAKGALAPKGQIYFPKPNHEPVSDDKIRKAIVTGVKRNIRDMLHIPGPIAGVSGIKYTGNKIKNWRDKLGIEKAGLYLAQLVRMQEEIGTGGGGFRFIYGAFLQQAHAFHNDDQLLEISKSFTQSGDLWRSAAIQAAGIYKGRITSQADFNVMGDYLLEISELEKKAFKELTKIKWQK</sequence>
<proteinExistence type="predicted"/>
<dbReference type="Pfam" id="PF14399">
    <property type="entry name" value="BtrH_N"/>
    <property type="match status" value="1"/>
</dbReference>
<reference evidence="3 4" key="1">
    <citation type="journal article" date="2007" name="Appl. Environ. Microbiol.">
        <title>Genome sequence of the cellulolytic gliding bacterium Cytophaga hutchinsonii.</title>
        <authorList>
            <person name="Xie G."/>
            <person name="Bruce D.C."/>
            <person name="Challacombe J.F."/>
            <person name="Chertkov O."/>
            <person name="Detter J.C."/>
            <person name="Gilna P."/>
            <person name="Han C.S."/>
            <person name="Lucas S."/>
            <person name="Misra M."/>
            <person name="Myers G.L."/>
            <person name="Richardson P."/>
            <person name="Tapia R."/>
            <person name="Thayer N."/>
            <person name="Thompson L.S."/>
            <person name="Brettin T.S."/>
            <person name="Henrissat B."/>
            <person name="Wilson D.B."/>
            <person name="McBride M.J."/>
        </authorList>
    </citation>
    <scope>NUCLEOTIDE SEQUENCE [LARGE SCALE GENOMIC DNA]</scope>
    <source>
        <strain evidence="4">ATCC 33406 / DSM 1761 / CIP 103989 / NBRC 15051 / NCIMB 9469 / D465</strain>
    </source>
</reference>
<feature type="domain" description="DUF4872" evidence="2">
    <location>
        <begin position="165"/>
        <end position="341"/>
    </location>
</feature>
<evidence type="ECO:0000259" key="1">
    <source>
        <dbReference type="Pfam" id="PF14399"/>
    </source>
</evidence>
<accession>A0A6N4SN15</accession>
<dbReference type="KEGG" id="chu:CHU_0388"/>
<feature type="domain" description="Butirosin biosynthesis protein H N-terminal" evidence="1">
    <location>
        <begin position="21"/>
        <end position="153"/>
    </location>
</feature>
<dbReference type="EMBL" id="CP000383">
    <property type="protein sequence ID" value="ABG57678.1"/>
    <property type="molecule type" value="Genomic_DNA"/>
</dbReference>
<dbReference type="AlphaFoldDB" id="A0A6N4SN15"/>
<gene>
    <name evidence="3" type="ordered locus">CHU_0388</name>
</gene>
<dbReference type="Proteomes" id="UP000001822">
    <property type="component" value="Chromosome"/>
</dbReference>
<dbReference type="InterPro" id="IPR032369">
    <property type="entry name" value="DUF4872"/>
</dbReference>
<protein>
    <recommendedName>
        <fullName evidence="5">Peptidase</fullName>
    </recommendedName>
</protein>
<evidence type="ECO:0008006" key="5">
    <source>
        <dbReference type="Google" id="ProtNLM"/>
    </source>
</evidence>
<keyword evidence="4" id="KW-1185">Reference proteome</keyword>
<organism evidence="3 4">
    <name type="scientific">Cytophaga hutchinsonii (strain ATCC 33406 / DSM 1761 / CIP 103989 / NBRC 15051 / NCIMB 9469 / D465)</name>
    <dbReference type="NCBI Taxonomy" id="269798"/>
    <lineage>
        <taxon>Bacteria</taxon>
        <taxon>Pseudomonadati</taxon>
        <taxon>Bacteroidota</taxon>
        <taxon>Cytophagia</taxon>
        <taxon>Cytophagales</taxon>
        <taxon>Cytophagaceae</taxon>
        <taxon>Cytophaga</taxon>
    </lineage>
</organism>
<dbReference type="Pfam" id="PF16169">
    <property type="entry name" value="DUF4872"/>
    <property type="match status" value="1"/>
</dbReference>
<dbReference type="InterPro" id="IPR026935">
    <property type="entry name" value="BtrH_N"/>
</dbReference>
<evidence type="ECO:0000313" key="3">
    <source>
        <dbReference type="EMBL" id="ABG57678.1"/>
    </source>
</evidence>
<evidence type="ECO:0000313" key="4">
    <source>
        <dbReference type="Proteomes" id="UP000001822"/>
    </source>
</evidence>
<evidence type="ECO:0000259" key="2">
    <source>
        <dbReference type="Pfam" id="PF16169"/>
    </source>
</evidence>